<evidence type="ECO:0000256" key="1">
    <source>
        <dbReference type="SAM" id="Phobius"/>
    </source>
</evidence>
<proteinExistence type="predicted"/>
<dbReference type="Proteomes" id="UP000190675">
    <property type="component" value="Chromosome I"/>
</dbReference>
<accession>A0A1M5M7S9</accession>
<keyword evidence="1" id="KW-0472">Membrane</keyword>
<keyword evidence="1" id="KW-0812">Transmembrane</keyword>
<protein>
    <submittedName>
        <fullName evidence="2">Uncharacterized protein</fullName>
    </submittedName>
</protein>
<feature type="transmembrane region" description="Helical" evidence="1">
    <location>
        <begin position="18"/>
        <end position="36"/>
    </location>
</feature>
<name>A0A1M5M7S9_9BRAD</name>
<dbReference type="AlphaFoldDB" id="A0A1M5M7S9"/>
<gene>
    <name evidence="2" type="ORF">SAMN05444169_3871</name>
</gene>
<reference evidence="2 3" key="1">
    <citation type="submission" date="2016-11" db="EMBL/GenBank/DDBJ databases">
        <authorList>
            <person name="Jaros S."/>
            <person name="Januszkiewicz K."/>
            <person name="Wedrychowicz H."/>
        </authorList>
    </citation>
    <scope>NUCLEOTIDE SEQUENCE [LARGE SCALE GENOMIC DNA]</scope>
    <source>
        <strain evidence="2 3">GAS242</strain>
    </source>
</reference>
<keyword evidence="1" id="KW-1133">Transmembrane helix</keyword>
<sequence length="41" mass="4842">MARHWRKPYQPKSQFNSVAVWTISMWVVLATLVVIARHGYI</sequence>
<dbReference type="EMBL" id="LT670818">
    <property type="protein sequence ID" value="SHG73320.1"/>
    <property type="molecule type" value="Genomic_DNA"/>
</dbReference>
<organism evidence="2 3">
    <name type="scientific">Bradyrhizobium erythrophlei</name>
    <dbReference type="NCBI Taxonomy" id="1437360"/>
    <lineage>
        <taxon>Bacteria</taxon>
        <taxon>Pseudomonadati</taxon>
        <taxon>Pseudomonadota</taxon>
        <taxon>Alphaproteobacteria</taxon>
        <taxon>Hyphomicrobiales</taxon>
        <taxon>Nitrobacteraceae</taxon>
        <taxon>Bradyrhizobium</taxon>
    </lineage>
</organism>
<evidence type="ECO:0000313" key="3">
    <source>
        <dbReference type="Proteomes" id="UP000190675"/>
    </source>
</evidence>
<evidence type="ECO:0000313" key="2">
    <source>
        <dbReference type="EMBL" id="SHG73320.1"/>
    </source>
</evidence>